<dbReference type="GeneID" id="18922871"/>
<dbReference type="KEGG" id="mlr:MELLADRAFT_106368"/>
<gene>
    <name evidence="2" type="ORF">MELLADRAFT_106368</name>
</gene>
<evidence type="ECO:0000313" key="2">
    <source>
        <dbReference type="EMBL" id="EGG06845.1"/>
    </source>
</evidence>
<dbReference type="AlphaFoldDB" id="F4RL56"/>
<evidence type="ECO:0000256" key="1">
    <source>
        <dbReference type="SAM" id="MobiDB-lite"/>
    </source>
</evidence>
<feature type="region of interest" description="Disordered" evidence="1">
    <location>
        <begin position="242"/>
        <end position="282"/>
    </location>
</feature>
<accession>F4RL56</accession>
<evidence type="ECO:0000313" key="3">
    <source>
        <dbReference type="Proteomes" id="UP000001072"/>
    </source>
</evidence>
<proteinExistence type="predicted"/>
<dbReference type="InParanoid" id="F4RL56"/>
<dbReference type="HOGENOM" id="CLU_769610_0_0_1"/>
<dbReference type="Proteomes" id="UP000001072">
    <property type="component" value="Unassembled WGS sequence"/>
</dbReference>
<dbReference type="VEuPathDB" id="FungiDB:MELLADRAFT_106368"/>
<dbReference type="EMBL" id="GL883106">
    <property type="protein sequence ID" value="EGG06845.1"/>
    <property type="molecule type" value="Genomic_DNA"/>
</dbReference>
<reference evidence="3" key="1">
    <citation type="journal article" date="2011" name="Proc. Natl. Acad. Sci. U.S.A.">
        <title>Obligate biotrophy features unraveled by the genomic analysis of rust fungi.</title>
        <authorList>
            <person name="Duplessis S."/>
            <person name="Cuomo C.A."/>
            <person name="Lin Y.-C."/>
            <person name="Aerts A."/>
            <person name="Tisserant E."/>
            <person name="Veneault-Fourrey C."/>
            <person name="Joly D.L."/>
            <person name="Hacquard S."/>
            <person name="Amselem J."/>
            <person name="Cantarel B.L."/>
            <person name="Chiu R."/>
            <person name="Coutinho P.M."/>
            <person name="Feau N."/>
            <person name="Field M."/>
            <person name="Frey P."/>
            <person name="Gelhaye E."/>
            <person name="Goldberg J."/>
            <person name="Grabherr M.G."/>
            <person name="Kodira C.D."/>
            <person name="Kohler A."/>
            <person name="Kuees U."/>
            <person name="Lindquist E.A."/>
            <person name="Lucas S.M."/>
            <person name="Mago R."/>
            <person name="Mauceli E."/>
            <person name="Morin E."/>
            <person name="Murat C."/>
            <person name="Pangilinan J.L."/>
            <person name="Park R."/>
            <person name="Pearson M."/>
            <person name="Quesneville H."/>
            <person name="Rouhier N."/>
            <person name="Sakthikumar S."/>
            <person name="Salamov A.A."/>
            <person name="Schmutz J."/>
            <person name="Selles B."/>
            <person name="Shapiro H."/>
            <person name="Tanguay P."/>
            <person name="Tuskan G.A."/>
            <person name="Henrissat B."/>
            <person name="Van de Peer Y."/>
            <person name="Rouze P."/>
            <person name="Ellis J.G."/>
            <person name="Dodds P.N."/>
            <person name="Schein J.E."/>
            <person name="Zhong S."/>
            <person name="Hamelin R.C."/>
            <person name="Grigoriev I.V."/>
            <person name="Szabo L.J."/>
            <person name="Martin F."/>
        </authorList>
    </citation>
    <scope>NUCLEOTIDE SEQUENCE [LARGE SCALE GENOMIC DNA]</scope>
    <source>
        <strain evidence="3">98AG31 / pathotype 3-4-7</strain>
    </source>
</reference>
<feature type="compositionally biased region" description="Polar residues" evidence="1">
    <location>
        <begin position="250"/>
        <end position="261"/>
    </location>
</feature>
<keyword evidence="3" id="KW-1185">Reference proteome</keyword>
<sequence>MTIIRARNSCALDLTVSKPRPLIKKGRGGVSTTSEAVTGQISINNWQVFVTHSLRKRTVVMGDISMCLSGDKCNLNLRNHGSRVMLKVSKEIGLRDIHRVSRSDVVAGLLLFFCVTMDSSSADGLTYFLPKMGQRITPKRNYQRTNLICRKDLITPWMSERQKSEVYYLDIPATAMIEVRDGEDQCFTCSLFGHAFVDCPVKGMPPREDFGDWRLVENGRVYSLLALWPELGRARALAKLQKKGNGGGTQRSAVPRSSANDQIGRLSGSHGKETVEATTSDGAVAEVRGDDEVLTASMKIRVNGLDRAENAKRKNVSSAEYICVLKAQAARTKNGSVNRLNDLGHAPVSIALSAIACAVS</sequence>
<organism evidence="3">
    <name type="scientific">Melampsora larici-populina (strain 98AG31 / pathotype 3-4-7)</name>
    <name type="common">Poplar leaf rust fungus</name>
    <dbReference type="NCBI Taxonomy" id="747676"/>
    <lineage>
        <taxon>Eukaryota</taxon>
        <taxon>Fungi</taxon>
        <taxon>Dikarya</taxon>
        <taxon>Basidiomycota</taxon>
        <taxon>Pucciniomycotina</taxon>
        <taxon>Pucciniomycetes</taxon>
        <taxon>Pucciniales</taxon>
        <taxon>Melampsoraceae</taxon>
        <taxon>Melampsora</taxon>
    </lineage>
</organism>
<dbReference type="RefSeq" id="XP_007409805.1">
    <property type="nucleotide sequence ID" value="XM_007409743.1"/>
</dbReference>
<protein>
    <submittedName>
        <fullName evidence="2">Uncharacterized protein</fullName>
    </submittedName>
</protein>
<name>F4RL56_MELLP</name>